<dbReference type="RefSeq" id="XP_016939562.4">
    <property type="nucleotide sequence ID" value="XM_017084073.4"/>
</dbReference>
<keyword evidence="2" id="KW-1185">Reference proteome</keyword>
<evidence type="ECO:0000313" key="3">
    <source>
        <dbReference type="RefSeq" id="XP_016939562.4"/>
    </source>
</evidence>
<organism evidence="2 3">
    <name type="scientific">Drosophila suzukii</name>
    <name type="common">Spotted-wing drosophila fruit fly</name>
    <dbReference type="NCBI Taxonomy" id="28584"/>
    <lineage>
        <taxon>Eukaryota</taxon>
        <taxon>Metazoa</taxon>
        <taxon>Ecdysozoa</taxon>
        <taxon>Arthropoda</taxon>
        <taxon>Hexapoda</taxon>
        <taxon>Insecta</taxon>
        <taxon>Pterygota</taxon>
        <taxon>Neoptera</taxon>
        <taxon>Endopterygota</taxon>
        <taxon>Diptera</taxon>
        <taxon>Brachycera</taxon>
        <taxon>Muscomorpha</taxon>
        <taxon>Ephydroidea</taxon>
        <taxon>Drosophilidae</taxon>
        <taxon>Drosophila</taxon>
        <taxon>Sophophora</taxon>
    </lineage>
</organism>
<evidence type="ECO:0000313" key="2">
    <source>
        <dbReference type="Proteomes" id="UP001652628"/>
    </source>
</evidence>
<dbReference type="Proteomes" id="UP001652628">
    <property type="component" value="Chromosome 3"/>
</dbReference>
<dbReference type="GO" id="GO:0016805">
    <property type="term" value="F:dipeptidase activity"/>
    <property type="evidence" value="ECO:0007669"/>
    <property type="project" value="InterPro"/>
</dbReference>
<proteinExistence type="predicted"/>
<accession>A0AB39ZNK4</accession>
<dbReference type="InterPro" id="IPR032071">
    <property type="entry name" value="DUF4806"/>
</dbReference>
<name>A0AB39ZNK4_DROSZ</name>
<protein>
    <recommendedName>
        <fullName evidence="1">DUF4806 domain-containing protein</fullName>
    </recommendedName>
</protein>
<dbReference type="AlphaFoldDB" id="A0AB39ZNK4"/>
<dbReference type="Pfam" id="PF16064">
    <property type="entry name" value="DUF4806"/>
    <property type="match status" value="1"/>
</dbReference>
<evidence type="ECO:0000259" key="1">
    <source>
        <dbReference type="Pfam" id="PF16064"/>
    </source>
</evidence>
<reference evidence="3" key="1">
    <citation type="submission" date="2025-08" db="UniProtKB">
        <authorList>
            <consortium name="RefSeq"/>
        </authorList>
    </citation>
    <scope>IDENTIFICATION</scope>
</reference>
<sequence>MKRRATVKDATPKTLPYKVIQNEFSKPSTEEKIRILNDKMDMVLQNQKKMLLVLRQLATQETDSLGPQIVSVNSIRHLMSPTSGDWSPQEFPLTELEQIEKMEEEMNDPIKQSIYIRTMQEILKPGGTLRPGGLKKQFHLILAKDFLIDFNFDGIHNKIPLKKFGNFNNALFEVQKRDGYFRDDYVSEIRLAFRVYKNRRHKSISDARKKIREAMAGIEPQVKFEEFLYPESN</sequence>
<dbReference type="GO" id="GO:0070004">
    <property type="term" value="F:cysteine-type exopeptidase activity"/>
    <property type="evidence" value="ECO:0007669"/>
    <property type="project" value="InterPro"/>
</dbReference>
<gene>
    <name evidence="3" type="primary">LOC108017113</name>
</gene>
<dbReference type="GO" id="GO:0006508">
    <property type="term" value="P:proteolysis"/>
    <property type="evidence" value="ECO:0007669"/>
    <property type="project" value="InterPro"/>
</dbReference>
<dbReference type="GeneID" id="108017113"/>
<feature type="domain" description="DUF4806" evidence="1">
    <location>
        <begin position="86"/>
        <end position="173"/>
    </location>
</feature>